<organism evidence="7 8">
    <name type="scientific">Cricetulus griseus</name>
    <name type="common">Chinese hamster</name>
    <name type="synonym">Cricetulus barabensis griseus</name>
    <dbReference type="NCBI Taxonomy" id="10029"/>
    <lineage>
        <taxon>Eukaryota</taxon>
        <taxon>Metazoa</taxon>
        <taxon>Chordata</taxon>
        <taxon>Craniata</taxon>
        <taxon>Vertebrata</taxon>
        <taxon>Euteleostomi</taxon>
        <taxon>Mammalia</taxon>
        <taxon>Eutheria</taxon>
        <taxon>Euarchontoglires</taxon>
        <taxon>Glires</taxon>
        <taxon>Rodentia</taxon>
        <taxon>Myomorpha</taxon>
        <taxon>Muroidea</taxon>
        <taxon>Cricetidae</taxon>
        <taxon>Cricetinae</taxon>
        <taxon>Cricetulus</taxon>
    </lineage>
</organism>
<dbReference type="InterPro" id="IPR028928">
    <property type="entry name" value="CC2D2AN-C2"/>
</dbReference>
<dbReference type="FunFam" id="1.10.472.10:FF:000022">
    <property type="entry name" value="cyclin-J isoform X1"/>
    <property type="match status" value="1"/>
</dbReference>
<dbReference type="GO" id="GO:0035869">
    <property type="term" value="C:ciliary transition zone"/>
    <property type="evidence" value="ECO:0007669"/>
    <property type="project" value="TreeGrafter"/>
</dbReference>
<sequence>FFGRKLNLYYWKRRRLSETYYSSLQLAMHVHTPLSDSAVIPERRTENIVVIQPFPTVQVPHDGPLLCEESWGWDNTERRRMTTIPLRIGLKVCAFHSFEMSEAAYSSTEEIMDRHLFKDAEENRNITETLRGKVREKLKNAKISQGDKSSSQLLAETKSHQWSKTEVLLDEGLSFFILSGEEDSAVSRSAQQKSVSDSYFKPSAFGGSLQTAAEGQDEDFVEEVILMDLFEVKAAEYEDDQEQMKRQEAIVFVPSSSPVANQRKLPKGMMPRILEDEGFYIKKKPATYKKIRNKMENRLLSLQEASGKCWFEESGEIMSLPSPIRQSWNFRISMSKESLNPALKTIHRKFSHHPLFNQEQVLCARLLQLCESFQDRQKQGLSQLLYEKLKALTETTKLARNKPEISQFTRESLEDYYWQISDTKRLYHEEREKDHSLLHRVLQTWKQMKSLRQKQGFTSTPVKLQFHKIKMNTWDEQNQAGMLSGEENEETPFQNEDTWVGLPYIASDLEGMDMERIKPMTLVPQLSFTAELTNVSKCSLSEQKRRAKIQKLKYFIKIFYNDKQVSCTSVSPLQFDFKVMFQQIFNVQLLYWPETICLEVYEISKRTSLLVKLYLPLPNKTELKDKTDLEYTEFSSDKLARPMDGGVGSNVPFNLEGSENEKVCLLTSGKLSYSLSWALDENGIPLTPVSQSFRSAYCSVLRNVDARGVPGLPWPMNSQKLCDWADDIRIDPNDPEYSDITELIMYLRHKGQEIPKYFRLEQLQDEFNFVSEEEMKRSKRFQLLQLRNAGQLDLFLLQQMPLYDKEIPDIVFQEYESQAQKDMSISDVNSITAQRINSVNFLRKVRSLIMKRIIKVSKFNLSDIVADYEEIVSTSQLTDVICKFIEPRRKLKPQRKERRKVTAQTVSDGDIKILDTVHPFIEVSFQHTVYQTNTASGSHPCWNEEIKVDFISPGHDYGFSTLSKIKDNIHINVFDEVVIEKHEDHCLKSCSTHAYIQKNWLGSISFPFSALLQQSEISGTFQVNIPPILLGYTWSNTYVPPREDCSGQNPKECTFLNIFATIEPQISYITFNPKLDEFSDQIDVLQRAQIFTRNCKAMFPNRRVVTTVFNGEGMQVFVTRFIKALNPPQQLLDIFLHDSNATLDLIARFVSLIPFTTETLDENDGFDIWMTSECCISLAIGNKEEHAILLCNFFLYFGKKALVLLGTSVLEGHVAYVLTQETGESLLWNPSTGQCYKQFDPFCPLQSVDCLFNDRNVWFNIQQNNTPMAVHFDYSKESFWKQLLPKDFQWTKAQSVQPEEIVYCDTNKGMVEDLKSRMERALKCKMMEWRPKHPTRWNRQCTSVLRQILPKLEFYTGSFASFEDSELERLLQFYWVTGFPIQMPYTDVQSVIDAVYQTGVHSSEFPQTEFALAVYIHPYPNNILSVWVYLASLARYQWNRSRIRQAKRLRTVGTGKAYLEGRGPGEQQPLAWWRGQLAADIHQALRYKELKLPSYKGQSPQLSLRRYFADLIAIVSNRFTLCPSARHLAVYLLDLFMDRYDISIQQLHLVALSCLLLASKFEEKEDSVPKLEQLNSLGCMTNMNLVLTKQNLLHMELLLLETFQWNLCLPTAAHFIEYYLSEAVHETDLHDGWPMVCLEKTKLYMAKYADYFLEVSLQDYAFLNYAPSLVAAACVASSRIILRLSPTWPTRLHRLTAYSWDFLVQCIERLLVAHDNDVKEANKQRGQSASQSAQLGVFQTAQPSRPVHFQQPQYLHQTSMQYRHPVSEQPSRQQLVATTHPSSYTLQTCPTGFQTGVQGLGHMQTGVGMSLAIPVEVKPCLSVSYNRSYQINEHFPCITPCFERPPIVSSHPCCIPPPTRKNKASKQASNQKQEQKERKERKKERKEEKERKKEKERPFKTKQNHTRKSKSSASLPFLPLHHLFIHPDGIGAFAHL</sequence>
<dbReference type="SMART" id="SM00385">
    <property type="entry name" value="CYCLIN"/>
    <property type="match status" value="2"/>
</dbReference>
<feature type="domain" description="Cyclin-like" evidence="5">
    <location>
        <begin position="1510"/>
        <end position="1601"/>
    </location>
</feature>
<dbReference type="InterPro" id="IPR056290">
    <property type="entry name" value="CEPT76/DRC7_peptidase-like_dom"/>
</dbReference>
<dbReference type="Pfam" id="PF24656">
    <property type="entry name" value="CEPT76_peptidase"/>
    <property type="match status" value="1"/>
</dbReference>
<dbReference type="SMART" id="SM01332">
    <property type="entry name" value="Cyclin_C"/>
    <property type="match status" value="1"/>
</dbReference>
<name>A0A061ID22_CRIGR</name>
<dbReference type="InterPro" id="IPR035892">
    <property type="entry name" value="C2_domain_sf"/>
</dbReference>
<gene>
    <name evidence="7" type="ORF">H671_3g9302</name>
</gene>
<dbReference type="FunFam" id="1.10.472.10:FF:000036">
    <property type="entry name" value="cyclin-J isoform X1"/>
    <property type="match status" value="1"/>
</dbReference>
<dbReference type="PANTHER" id="PTHR20837">
    <property type="entry name" value="CENTROSOMAL PROTEIN-RELATED"/>
    <property type="match status" value="1"/>
</dbReference>
<protein>
    <recommendedName>
        <fullName evidence="2">Cyclin-J</fullName>
    </recommendedName>
</protein>
<dbReference type="GO" id="GO:1904491">
    <property type="term" value="P:protein localization to ciliary transition zone"/>
    <property type="evidence" value="ECO:0007669"/>
    <property type="project" value="TreeGrafter"/>
</dbReference>
<dbReference type="EMBL" id="KE671827">
    <property type="protein sequence ID" value="ERE79822.1"/>
    <property type="molecule type" value="Genomic_DNA"/>
</dbReference>
<dbReference type="Pfam" id="PF15625">
    <property type="entry name" value="CC2D2AN-C2"/>
    <property type="match status" value="1"/>
</dbReference>
<feature type="region of interest" description="Disordered" evidence="4">
    <location>
        <begin position="1858"/>
        <end position="1913"/>
    </location>
</feature>
<dbReference type="InterPro" id="IPR004367">
    <property type="entry name" value="Cyclin_C-dom"/>
</dbReference>
<dbReference type="InterPro" id="IPR041510">
    <property type="entry name" value="DUF5523"/>
</dbReference>
<dbReference type="Pfam" id="PF17661">
    <property type="entry name" value="DUF5523"/>
    <property type="match status" value="1"/>
</dbReference>
<dbReference type="Pfam" id="PF00134">
    <property type="entry name" value="Cyclin_N"/>
    <property type="match status" value="1"/>
</dbReference>
<dbReference type="InterPro" id="IPR013763">
    <property type="entry name" value="Cyclin-like_dom"/>
</dbReference>
<feature type="domain" description="Cyclin C-terminal" evidence="6">
    <location>
        <begin position="1610"/>
        <end position="1735"/>
    </location>
</feature>
<feature type="compositionally biased region" description="Basic and acidic residues" evidence="4">
    <location>
        <begin position="1885"/>
        <end position="1899"/>
    </location>
</feature>
<keyword evidence="1 3" id="KW-0195">Cyclin</keyword>
<dbReference type="Gene3D" id="1.10.472.10">
    <property type="entry name" value="Cyclin-like"/>
    <property type="match status" value="2"/>
</dbReference>
<evidence type="ECO:0000313" key="8">
    <source>
        <dbReference type="Proteomes" id="UP000030759"/>
    </source>
</evidence>
<dbReference type="GO" id="GO:1905515">
    <property type="term" value="P:non-motile cilium assembly"/>
    <property type="evidence" value="ECO:0007669"/>
    <property type="project" value="TreeGrafter"/>
</dbReference>
<dbReference type="CDD" id="cd20528">
    <property type="entry name" value="CYCLIN_CCNJ-like_rpt1"/>
    <property type="match status" value="1"/>
</dbReference>
<evidence type="ECO:0000256" key="3">
    <source>
        <dbReference type="RuleBase" id="RU000383"/>
    </source>
</evidence>
<dbReference type="Pfam" id="PF02984">
    <property type="entry name" value="Cyclin_C"/>
    <property type="match status" value="1"/>
</dbReference>
<dbReference type="SUPFAM" id="SSF47954">
    <property type="entry name" value="Cyclin-like"/>
    <property type="match status" value="2"/>
</dbReference>
<dbReference type="InterPro" id="IPR036915">
    <property type="entry name" value="Cyclin-like_sf"/>
</dbReference>
<feature type="domain" description="Cyclin-like" evidence="5">
    <location>
        <begin position="1618"/>
        <end position="1712"/>
    </location>
</feature>
<dbReference type="SUPFAM" id="SSF49562">
    <property type="entry name" value="C2 domain (Calcium/lipid-binding domain, CaLB)"/>
    <property type="match status" value="1"/>
</dbReference>
<evidence type="ECO:0000313" key="7">
    <source>
        <dbReference type="EMBL" id="ERE79822.1"/>
    </source>
</evidence>
<evidence type="ECO:0000256" key="2">
    <source>
        <dbReference type="ARBA" id="ARBA00073756"/>
    </source>
</evidence>
<dbReference type="Pfam" id="PF24652">
    <property type="entry name" value="CEP76_C"/>
    <property type="match status" value="1"/>
</dbReference>
<feature type="compositionally biased region" description="Basic residues" evidence="4">
    <location>
        <begin position="1900"/>
        <end position="1910"/>
    </location>
</feature>
<evidence type="ECO:0000256" key="1">
    <source>
        <dbReference type="ARBA" id="ARBA00023127"/>
    </source>
</evidence>
<evidence type="ECO:0000256" key="4">
    <source>
        <dbReference type="SAM" id="MobiDB-lite"/>
    </source>
</evidence>
<feature type="non-terminal residue" evidence="7">
    <location>
        <position position="1"/>
    </location>
</feature>
<accession>A0A061ID22</accession>
<evidence type="ECO:0000259" key="6">
    <source>
        <dbReference type="SMART" id="SM01332"/>
    </source>
</evidence>
<dbReference type="CDD" id="cd20529">
    <property type="entry name" value="CYCLIN_CCNJ-like_rpt2"/>
    <property type="match status" value="1"/>
</dbReference>
<comment type="similarity">
    <text evidence="3">Belongs to the cyclin family.</text>
</comment>
<dbReference type="Proteomes" id="UP000030759">
    <property type="component" value="Unassembled WGS sequence"/>
</dbReference>
<dbReference type="InterPro" id="IPR052434">
    <property type="entry name" value="Tectonic-like_complex_comp"/>
</dbReference>
<dbReference type="InterPro" id="IPR056288">
    <property type="entry name" value="CEP76_C"/>
</dbReference>
<dbReference type="PANTHER" id="PTHR20837:SF2">
    <property type="entry name" value="PROTEIN CC2D2B"/>
    <property type="match status" value="1"/>
</dbReference>
<proteinExistence type="inferred from homology"/>
<dbReference type="InterPro" id="IPR006671">
    <property type="entry name" value="Cyclin_N"/>
</dbReference>
<evidence type="ECO:0000259" key="5">
    <source>
        <dbReference type="SMART" id="SM00385"/>
    </source>
</evidence>
<reference evidence="8" key="1">
    <citation type="journal article" date="2013" name="Nat. Biotechnol.">
        <title>Chinese hamster genome sequenced from sorted chromosomes.</title>
        <authorList>
            <person name="Brinkrolf K."/>
            <person name="Rupp O."/>
            <person name="Laux H."/>
            <person name="Kollin F."/>
            <person name="Ernst W."/>
            <person name="Linke B."/>
            <person name="Kofler R."/>
            <person name="Romand S."/>
            <person name="Hesse F."/>
            <person name="Budach W.E."/>
            <person name="Galosy S."/>
            <person name="Muller D."/>
            <person name="Noll T."/>
            <person name="Wienberg J."/>
            <person name="Jostock T."/>
            <person name="Leonard M."/>
            <person name="Grillari J."/>
            <person name="Tauch A."/>
            <person name="Goesmann A."/>
            <person name="Helk B."/>
            <person name="Mott J.E."/>
            <person name="Puhler A."/>
            <person name="Borth N."/>
        </authorList>
    </citation>
    <scope>NUCLEOTIDE SEQUENCE [LARGE SCALE GENOMIC DNA]</scope>
    <source>
        <strain evidence="8">17A/GY</strain>
    </source>
</reference>